<protein>
    <submittedName>
        <fullName evidence="6">Uncharacterized protein DUF1656</fullName>
    </submittedName>
</protein>
<keyword evidence="2 5" id="KW-0812">Transmembrane</keyword>
<reference evidence="6 7" key="1">
    <citation type="submission" date="2018-11" db="EMBL/GenBank/DDBJ databases">
        <title>Genomic Encyclopedia of Type Strains, Phase IV (KMG-IV): sequencing the most valuable type-strain genomes for metagenomic binning, comparative biology and taxonomic classification.</title>
        <authorList>
            <person name="Goeker M."/>
        </authorList>
    </citation>
    <scope>NUCLEOTIDE SEQUENCE [LARGE SCALE GENOMIC DNA]</scope>
    <source>
        <strain evidence="6 7">DSM 100316</strain>
    </source>
</reference>
<organism evidence="6 7">
    <name type="scientific">Sinobacterium caligoides</name>
    <dbReference type="NCBI Taxonomy" id="933926"/>
    <lineage>
        <taxon>Bacteria</taxon>
        <taxon>Pseudomonadati</taxon>
        <taxon>Pseudomonadota</taxon>
        <taxon>Gammaproteobacteria</taxon>
        <taxon>Cellvibrionales</taxon>
        <taxon>Spongiibacteraceae</taxon>
        <taxon>Sinobacterium</taxon>
    </lineage>
</organism>
<comment type="caution">
    <text evidence="6">The sequence shown here is derived from an EMBL/GenBank/DDBJ whole genome shotgun (WGS) entry which is preliminary data.</text>
</comment>
<gene>
    <name evidence="6" type="ORF">EDC56_2778</name>
</gene>
<dbReference type="AlphaFoldDB" id="A0A3N2DKD3"/>
<keyword evidence="1" id="KW-1003">Cell membrane</keyword>
<evidence type="ECO:0000256" key="1">
    <source>
        <dbReference type="ARBA" id="ARBA00022475"/>
    </source>
</evidence>
<accession>A0A3N2DKD3</accession>
<dbReference type="Proteomes" id="UP000275394">
    <property type="component" value="Unassembled WGS sequence"/>
</dbReference>
<evidence type="ECO:0000313" key="6">
    <source>
        <dbReference type="EMBL" id="ROS00142.1"/>
    </source>
</evidence>
<evidence type="ECO:0000256" key="4">
    <source>
        <dbReference type="ARBA" id="ARBA00023136"/>
    </source>
</evidence>
<evidence type="ECO:0000256" key="3">
    <source>
        <dbReference type="ARBA" id="ARBA00022989"/>
    </source>
</evidence>
<name>A0A3N2DKD3_9GAMM</name>
<keyword evidence="7" id="KW-1185">Reference proteome</keyword>
<dbReference type="EMBL" id="RKHR01000005">
    <property type="protein sequence ID" value="ROS00142.1"/>
    <property type="molecule type" value="Genomic_DNA"/>
</dbReference>
<feature type="transmembrane region" description="Helical" evidence="5">
    <location>
        <begin position="15"/>
        <end position="38"/>
    </location>
</feature>
<dbReference type="RefSeq" id="WP_211333691.1">
    <property type="nucleotide sequence ID" value="NZ_RKHR01000005.1"/>
</dbReference>
<evidence type="ECO:0000313" key="7">
    <source>
        <dbReference type="Proteomes" id="UP000275394"/>
    </source>
</evidence>
<evidence type="ECO:0000256" key="5">
    <source>
        <dbReference type="SAM" id="Phobius"/>
    </source>
</evidence>
<evidence type="ECO:0000256" key="2">
    <source>
        <dbReference type="ARBA" id="ARBA00022692"/>
    </source>
</evidence>
<keyword evidence="4 5" id="KW-0472">Membrane</keyword>
<dbReference type="InterPro" id="IPR012451">
    <property type="entry name" value="DUF1656"/>
</dbReference>
<feature type="transmembrane region" description="Helical" evidence="5">
    <location>
        <begin position="50"/>
        <end position="69"/>
    </location>
</feature>
<keyword evidence="3 5" id="KW-1133">Transmembrane helix</keyword>
<proteinExistence type="predicted"/>
<dbReference type="Pfam" id="PF07869">
    <property type="entry name" value="DUF1656"/>
    <property type="match status" value="1"/>
</dbReference>
<sequence length="71" mass="7966">MMHNPPHELAISDVYFSPLIAVALSALLLTWITTIIFNKTGFSRFISYPSMTFISIFASFVLILDAFVIPI</sequence>